<dbReference type="SUPFAM" id="SSF56281">
    <property type="entry name" value="Metallo-hydrolase/oxidoreductase"/>
    <property type="match status" value="1"/>
</dbReference>
<feature type="domain" description="Metallo-beta-lactamase" evidence="1">
    <location>
        <begin position="21"/>
        <end position="234"/>
    </location>
</feature>
<gene>
    <name evidence="2" type="ORF">GCM10008967_41160</name>
</gene>
<dbReference type="PANTHER" id="PTHR42951:SF21">
    <property type="entry name" value="METALLO-HYDROLASE YQJP-RELATED"/>
    <property type="match status" value="1"/>
</dbReference>
<dbReference type="PANTHER" id="PTHR42951">
    <property type="entry name" value="METALLO-BETA-LACTAMASE DOMAIN-CONTAINING"/>
    <property type="match status" value="1"/>
</dbReference>
<name>A0ABP3GIT8_9BACI</name>
<dbReference type="SMART" id="SM00849">
    <property type="entry name" value="Lactamase_B"/>
    <property type="match status" value="1"/>
</dbReference>
<dbReference type="EMBL" id="BAAADJ010000064">
    <property type="protein sequence ID" value="GAA0346520.1"/>
    <property type="molecule type" value="Genomic_DNA"/>
</dbReference>
<organism evidence="2 3">
    <name type="scientific">Bacillus carboniphilus</name>
    <dbReference type="NCBI Taxonomy" id="86663"/>
    <lineage>
        <taxon>Bacteria</taxon>
        <taxon>Bacillati</taxon>
        <taxon>Bacillota</taxon>
        <taxon>Bacilli</taxon>
        <taxon>Bacillales</taxon>
        <taxon>Bacillaceae</taxon>
        <taxon>Bacillus</taxon>
    </lineage>
</organism>
<accession>A0ABP3GIT8</accession>
<evidence type="ECO:0000313" key="3">
    <source>
        <dbReference type="Proteomes" id="UP001500782"/>
    </source>
</evidence>
<dbReference type="InterPro" id="IPR050855">
    <property type="entry name" value="NDM-1-like"/>
</dbReference>
<dbReference type="Pfam" id="PF00753">
    <property type="entry name" value="Lactamase_B"/>
    <property type="match status" value="1"/>
</dbReference>
<sequence length="312" mass="35557">MENWTNGIAQITLPTPFEVGDVHVYLIKDETITLVDAGALTEVAWQQFKVSLKKLGLTPEDIDQIVLTHHHPDHVGLVDKLPKSTPVLAHPNADRWIFRTEEFKTLHRETFTEWFEHFGIPEKFSFYLDLLLSPMDYACQRKLDISLTEGMTLPGHPEWTVLETPGHATSHISLFREKDGMLMGGDVLLQHISSNPILEPPLQKGGERHKPLVDYIITLERLAELNPTTVYPGHGEIMDGGVGELIHKRLKAQDDRAHKVMEMLKVKEHLSVFEICKKLFPHAYKTQLPLTISETIGQLDYIEFVKNRGVQK</sequence>
<protein>
    <submittedName>
        <fullName evidence="2">MBL fold metallo-hydrolase</fullName>
    </submittedName>
</protein>
<evidence type="ECO:0000313" key="2">
    <source>
        <dbReference type="EMBL" id="GAA0346520.1"/>
    </source>
</evidence>
<dbReference type="InterPro" id="IPR036866">
    <property type="entry name" value="RibonucZ/Hydroxyglut_hydro"/>
</dbReference>
<evidence type="ECO:0000259" key="1">
    <source>
        <dbReference type="SMART" id="SM00849"/>
    </source>
</evidence>
<proteinExistence type="predicted"/>
<dbReference type="Proteomes" id="UP001500782">
    <property type="component" value="Unassembled WGS sequence"/>
</dbReference>
<dbReference type="RefSeq" id="WP_343803593.1">
    <property type="nucleotide sequence ID" value="NZ_BAAADJ010000064.1"/>
</dbReference>
<keyword evidence="3" id="KW-1185">Reference proteome</keyword>
<dbReference type="Gene3D" id="3.60.15.10">
    <property type="entry name" value="Ribonuclease Z/Hydroxyacylglutathione hydrolase-like"/>
    <property type="match status" value="1"/>
</dbReference>
<dbReference type="InterPro" id="IPR001279">
    <property type="entry name" value="Metallo-B-lactamas"/>
</dbReference>
<comment type="caution">
    <text evidence="2">The sequence shown here is derived from an EMBL/GenBank/DDBJ whole genome shotgun (WGS) entry which is preliminary data.</text>
</comment>
<reference evidence="3" key="1">
    <citation type="journal article" date="2019" name="Int. J. Syst. Evol. Microbiol.">
        <title>The Global Catalogue of Microorganisms (GCM) 10K type strain sequencing project: providing services to taxonomists for standard genome sequencing and annotation.</title>
        <authorList>
            <consortium name="The Broad Institute Genomics Platform"/>
            <consortium name="The Broad Institute Genome Sequencing Center for Infectious Disease"/>
            <person name="Wu L."/>
            <person name="Ma J."/>
        </authorList>
    </citation>
    <scope>NUCLEOTIDE SEQUENCE [LARGE SCALE GENOMIC DNA]</scope>
    <source>
        <strain evidence="3">JCM 9731</strain>
    </source>
</reference>